<proteinExistence type="predicted"/>
<evidence type="ECO:0000256" key="1">
    <source>
        <dbReference type="ARBA" id="ARBA00022842"/>
    </source>
</evidence>
<keyword evidence="1" id="KW-0460">Magnesium</keyword>
<evidence type="ECO:0000259" key="2">
    <source>
        <dbReference type="Pfam" id="PF12804"/>
    </source>
</evidence>
<keyword evidence="3" id="KW-0808">Transferase</keyword>
<dbReference type="SUPFAM" id="SSF53448">
    <property type="entry name" value="Nucleotide-diphospho-sugar transferases"/>
    <property type="match status" value="1"/>
</dbReference>
<name>A0ABW3TFJ1_9RHOB</name>
<dbReference type="Gene3D" id="3.90.550.10">
    <property type="entry name" value="Spore Coat Polysaccharide Biosynthesis Protein SpsA, Chain A"/>
    <property type="match status" value="1"/>
</dbReference>
<comment type="caution">
    <text evidence="3">The sequence shown here is derived from an EMBL/GenBank/DDBJ whole genome shotgun (WGS) entry which is preliminary data.</text>
</comment>
<sequence length="207" mass="21581">MAQGCGGKGLTGCAILILAAGASARMRGGDKLLEEVAGQPLLRVLLERALSVARGPVLCTLPAPDHPRAACLAGLAVTPVFVRDAAEGMGASIRAGITALPDQTTAAMILPADLPELTANDLAMMQAMHSAHPAAILRATDDDAKPGHPVVFPADLFPELATVQGDGGARDVLHRHADRVLHIPLPDRHATTDLDTPEDWAGWRARQ</sequence>
<keyword evidence="4" id="KW-1185">Reference proteome</keyword>
<evidence type="ECO:0000313" key="4">
    <source>
        <dbReference type="Proteomes" id="UP001597151"/>
    </source>
</evidence>
<feature type="domain" description="MobA-like NTP transferase" evidence="2">
    <location>
        <begin position="16"/>
        <end position="178"/>
    </location>
</feature>
<dbReference type="PANTHER" id="PTHR43777:SF1">
    <property type="entry name" value="MOLYBDENUM COFACTOR CYTIDYLYLTRANSFERASE"/>
    <property type="match status" value="1"/>
</dbReference>
<organism evidence="3 4">
    <name type="scientific">Seohaeicola saemankumensis</name>
    <dbReference type="NCBI Taxonomy" id="481181"/>
    <lineage>
        <taxon>Bacteria</taxon>
        <taxon>Pseudomonadati</taxon>
        <taxon>Pseudomonadota</taxon>
        <taxon>Alphaproteobacteria</taxon>
        <taxon>Rhodobacterales</taxon>
        <taxon>Roseobacteraceae</taxon>
        <taxon>Seohaeicola</taxon>
    </lineage>
</organism>
<reference evidence="4" key="1">
    <citation type="journal article" date="2019" name="Int. J. Syst. Evol. Microbiol.">
        <title>The Global Catalogue of Microorganisms (GCM) 10K type strain sequencing project: providing services to taxonomists for standard genome sequencing and annotation.</title>
        <authorList>
            <consortium name="The Broad Institute Genomics Platform"/>
            <consortium name="The Broad Institute Genome Sequencing Center for Infectious Disease"/>
            <person name="Wu L."/>
            <person name="Ma J."/>
        </authorList>
    </citation>
    <scope>NUCLEOTIDE SEQUENCE [LARGE SCALE GENOMIC DNA]</scope>
    <source>
        <strain evidence="4">CCUG 55328</strain>
    </source>
</reference>
<dbReference type="PANTHER" id="PTHR43777">
    <property type="entry name" value="MOLYBDENUM COFACTOR CYTIDYLYLTRANSFERASE"/>
    <property type="match status" value="1"/>
</dbReference>
<dbReference type="GO" id="GO:0016740">
    <property type="term" value="F:transferase activity"/>
    <property type="evidence" value="ECO:0007669"/>
    <property type="project" value="UniProtKB-KW"/>
</dbReference>
<dbReference type="EMBL" id="JBHTKR010000006">
    <property type="protein sequence ID" value="MFD1195944.1"/>
    <property type="molecule type" value="Genomic_DNA"/>
</dbReference>
<dbReference type="InterPro" id="IPR029044">
    <property type="entry name" value="Nucleotide-diphossugar_trans"/>
</dbReference>
<dbReference type="Proteomes" id="UP001597151">
    <property type="component" value="Unassembled WGS sequence"/>
</dbReference>
<dbReference type="Pfam" id="PF12804">
    <property type="entry name" value="NTP_transf_3"/>
    <property type="match status" value="1"/>
</dbReference>
<dbReference type="RefSeq" id="WP_380793394.1">
    <property type="nucleotide sequence ID" value="NZ_JBHTKR010000006.1"/>
</dbReference>
<dbReference type="InterPro" id="IPR025877">
    <property type="entry name" value="MobA-like_NTP_Trfase"/>
</dbReference>
<protein>
    <submittedName>
        <fullName evidence="3">NTP transferase domain-containing protein</fullName>
    </submittedName>
</protein>
<accession>A0ABW3TFJ1</accession>
<dbReference type="CDD" id="cd04182">
    <property type="entry name" value="GT_2_like_f"/>
    <property type="match status" value="1"/>
</dbReference>
<evidence type="ECO:0000313" key="3">
    <source>
        <dbReference type="EMBL" id="MFD1195944.1"/>
    </source>
</evidence>
<gene>
    <name evidence="3" type="ORF">ACFQ3C_14825</name>
</gene>